<dbReference type="InterPro" id="IPR036397">
    <property type="entry name" value="RNaseH_sf"/>
</dbReference>
<gene>
    <name evidence="6" type="ORF">F4U95_20275</name>
    <name evidence="5" type="ORF">F4U96_20150</name>
</gene>
<evidence type="ECO:0000313" key="5">
    <source>
        <dbReference type="EMBL" id="KAA9012970.1"/>
    </source>
</evidence>
<keyword evidence="2" id="KW-0378">Hydrolase</keyword>
<dbReference type="Proteomes" id="UP000326364">
    <property type="component" value="Unassembled WGS sequence"/>
</dbReference>
<proteinExistence type="predicted"/>
<name>A0A5J5HSU5_9SPHN</name>
<protein>
    <submittedName>
        <fullName evidence="6">3'-5' exonuclease</fullName>
    </submittedName>
</protein>
<evidence type="ECO:0000256" key="2">
    <source>
        <dbReference type="ARBA" id="ARBA00022801"/>
    </source>
</evidence>
<keyword evidence="1" id="KW-0540">Nuclease</keyword>
<evidence type="ECO:0000256" key="3">
    <source>
        <dbReference type="ARBA" id="ARBA00022839"/>
    </source>
</evidence>
<dbReference type="EMBL" id="VYQB01000019">
    <property type="protein sequence ID" value="KAA9012970.1"/>
    <property type="molecule type" value="Genomic_DNA"/>
</dbReference>
<keyword evidence="3 6" id="KW-0269">Exonuclease</keyword>
<evidence type="ECO:0000313" key="7">
    <source>
        <dbReference type="Proteomes" id="UP000325933"/>
    </source>
</evidence>
<dbReference type="GO" id="GO:0008408">
    <property type="term" value="F:3'-5' exonuclease activity"/>
    <property type="evidence" value="ECO:0007669"/>
    <property type="project" value="TreeGrafter"/>
</dbReference>
<dbReference type="SMART" id="SM00479">
    <property type="entry name" value="EXOIII"/>
    <property type="match status" value="1"/>
</dbReference>
<keyword evidence="8" id="KW-1185">Reference proteome</keyword>
<dbReference type="SUPFAM" id="SSF53098">
    <property type="entry name" value="Ribonuclease H-like"/>
    <property type="match status" value="1"/>
</dbReference>
<evidence type="ECO:0000313" key="8">
    <source>
        <dbReference type="Proteomes" id="UP000326364"/>
    </source>
</evidence>
<dbReference type="InterPro" id="IPR012337">
    <property type="entry name" value="RNaseH-like_sf"/>
</dbReference>
<feature type="domain" description="Exonuclease" evidence="4">
    <location>
        <begin position="5"/>
        <end position="177"/>
    </location>
</feature>
<evidence type="ECO:0000259" key="4">
    <source>
        <dbReference type="SMART" id="SM00479"/>
    </source>
</evidence>
<dbReference type="PANTHER" id="PTHR30231">
    <property type="entry name" value="DNA POLYMERASE III SUBUNIT EPSILON"/>
    <property type="match status" value="1"/>
</dbReference>
<reference evidence="7 8" key="1">
    <citation type="submission" date="2019-09" db="EMBL/GenBank/DDBJ databases">
        <authorList>
            <person name="Feng G."/>
        </authorList>
    </citation>
    <scope>NUCLEOTIDE SEQUENCE [LARGE SCALE GENOMIC DNA]</scope>
    <source>
        <strain evidence="6 7">KACC 19283</strain>
        <strain evidence="5 8">KACC 19284</strain>
    </source>
</reference>
<dbReference type="CDD" id="cd06127">
    <property type="entry name" value="DEDDh"/>
    <property type="match status" value="1"/>
</dbReference>
<dbReference type="Pfam" id="PF00929">
    <property type="entry name" value="RNase_T"/>
    <property type="match status" value="1"/>
</dbReference>
<dbReference type="AlphaFoldDB" id="A0A5J5HSU5"/>
<dbReference type="Gene3D" id="3.30.420.10">
    <property type="entry name" value="Ribonuclease H-like superfamily/Ribonuclease H"/>
    <property type="match status" value="1"/>
</dbReference>
<sequence>MSDPIFVSVDVETAGPYPGAFSLLSIGACKVDQPDMQFEALLKPVGDRFDPDALRVTGLSMETLRHTGLPPQSAMAGFADWLASLGPAAADRIFVGLNAPFDWAFVNHYFWAYHGSNPFGFSALDIKAYFMGATGCSWADARSSVMAKRLNPRSSGDHNALHDACYQAELFRLMRTR</sequence>
<evidence type="ECO:0000256" key="1">
    <source>
        <dbReference type="ARBA" id="ARBA00022722"/>
    </source>
</evidence>
<dbReference type="EMBL" id="VYQA01000019">
    <property type="protein sequence ID" value="KAA9025216.1"/>
    <property type="molecule type" value="Genomic_DNA"/>
</dbReference>
<dbReference type="InterPro" id="IPR013520">
    <property type="entry name" value="Ribonucl_H"/>
</dbReference>
<dbReference type="GO" id="GO:0005829">
    <property type="term" value="C:cytosol"/>
    <property type="evidence" value="ECO:0007669"/>
    <property type="project" value="TreeGrafter"/>
</dbReference>
<dbReference type="RefSeq" id="WP_120252695.1">
    <property type="nucleotide sequence ID" value="NZ_VYQA01000019.1"/>
</dbReference>
<dbReference type="GO" id="GO:0003676">
    <property type="term" value="F:nucleic acid binding"/>
    <property type="evidence" value="ECO:0007669"/>
    <property type="project" value="InterPro"/>
</dbReference>
<accession>A0A5J5HSU5</accession>
<dbReference type="GO" id="GO:0006259">
    <property type="term" value="P:DNA metabolic process"/>
    <property type="evidence" value="ECO:0007669"/>
    <property type="project" value="UniProtKB-ARBA"/>
</dbReference>
<evidence type="ECO:0000313" key="6">
    <source>
        <dbReference type="EMBL" id="KAA9025216.1"/>
    </source>
</evidence>
<organism evidence="6 7">
    <name type="scientific">Sphingobium limneticum</name>
    <dbReference type="NCBI Taxonomy" id="1007511"/>
    <lineage>
        <taxon>Bacteria</taxon>
        <taxon>Pseudomonadati</taxon>
        <taxon>Pseudomonadota</taxon>
        <taxon>Alphaproteobacteria</taxon>
        <taxon>Sphingomonadales</taxon>
        <taxon>Sphingomonadaceae</taxon>
        <taxon>Sphingobium</taxon>
    </lineage>
</organism>
<dbReference type="PANTHER" id="PTHR30231:SF4">
    <property type="entry name" value="PROTEIN NEN2"/>
    <property type="match status" value="1"/>
</dbReference>
<comment type="caution">
    <text evidence="6">The sequence shown here is derived from an EMBL/GenBank/DDBJ whole genome shotgun (WGS) entry which is preliminary data.</text>
</comment>
<dbReference type="Proteomes" id="UP000325933">
    <property type="component" value="Unassembled WGS sequence"/>
</dbReference>